<dbReference type="GO" id="GO:0030151">
    <property type="term" value="F:molybdenum ion binding"/>
    <property type="evidence" value="ECO:0007669"/>
    <property type="project" value="InterPro"/>
</dbReference>
<dbReference type="OrthoDB" id="9786134at2"/>
<dbReference type="RefSeq" id="WP_130287684.1">
    <property type="nucleotide sequence ID" value="NZ_SGXE01000006.1"/>
</dbReference>
<accession>A0A4Q7NUN2</accession>
<gene>
    <name evidence="2" type="ORF">EV197_3169</name>
</gene>
<dbReference type="SUPFAM" id="SSF50800">
    <property type="entry name" value="PK beta-barrel domain-like"/>
    <property type="match status" value="1"/>
</dbReference>
<dbReference type="GO" id="GO:0003824">
    <property type="term" value="F:catalytic activity"/>
    <property type="evidence" value="ECO:0007669"/>
    <property type="project" value="InterPro"/>
</dbReference>
<dbReference type="Gene3D" id="2.40.33.20">
    <property type="entry name" value="PK beta-barrel domain-like"/>
    <property type="match status" value="1"/>
</dbReference>
<evidence type="ECO:0000313" key="3">
    <source>
        <dbReference type="Proteomes" id="UP000292262"/>
    </source>
</evidence>
<organism evidence="2 3">
    <name type="scientific">Aquimarina brevivitae</name>
    <dbReference type="NCBI Taxonomy" id="323412"/>
    <lineage>
        <taxon>Bacteria</taxon>
        <taxon>Pseudomonadati</taxon>
        <taxon>Bacteroidota</taxon>
        <taxon>Flavobacteriia</taxon>
        <taxon>Flavobacteriales</taxon>
        <taxon>Flavobacteriaceae</taxon>
        <taxon>Aquimarina</taxon>
    </lineage>
</organism>
<name>A0A4Q7NUN2_9FLAO</name>
<dbReference type="Pfam" id="PF03473">
    <property type="entry name" value="MOSC"/>
    <property type="match status" value="1"/>
</dbReference>
<reference evidence="2 3" key="1">
    <citation type="submission" date="2019-02" db="EMBL/GenBank/DDBJ databases">
        <title>Genomic Encyclopedia of Type Strains, Phase IV (KMG-IV): sequencing the most valuable type-strain genomes for metagenomic binning, comparative biology and taxonomic classification.</title>
        <authorList>
            <person name="Goeker M."/>
        </authorList>
    </citation>
    <scope>NUCLEOTIDE SEQUENCE [LARGE SCALE GENOMIC DNA]</scope>
    <source>
        <strain evidence="2 3">DSM 17196</strain>
    </source>
</reference>
<evidence type="ECO:0000259" key="1">
    <source>
        <dbReference type="PROSITE" id="PS51340"/>
    </source>
</evidence>
<dbReference type="AlphaFoldDB" id="A0A4Q7NUN2"/>
<protein>
    <submittedName>
        <fullName evidence="2">MOSC domain-containing protein YiiM</fullName>
    </submittedName>
</protein>
<dbReference type="GO" id="GO:0030170">
    <property type="term" value="F:pyridoxal phosphate binding"/>
    <property type="evidence" value="ECO:0007669"/>
    <property type="project" value="InterPro"/>
</dbReference>
<dbReference type="PANTHER" id="PTHR30212">
    <property type="entry name" value="PROTEIN YIIM"/>
    <property type="match status" value="1"/>
</dbReference>
<sequence length="209" mass="23553">MKIVSVNRGEAVPVQWRGKTIQTGIYKYPVASISVGETDVLHDAVVDRRYHGGVDKACYLYGEDHYAYWKEKYPVLDWKYGMFGENVTVQGFDESEIRIGDIYQMGTSLVQITRPRQPCFKLGIRFGTQKVLKEFIQSLRTGVYVRVLENGGVKAGDEFTLVKRNEEGVSIKELVQLLFHNKEGAFDAILAKAIADPLVTEADKAEIAK</sequence>
<dbReference type="InterPro" id="IPR011037">
    <property type="entry name" value="Pyrv_Knase-like_insert_dom_sf"/>
</dbReference>
<dbReference type="InterPro" id="IPR052353">
    <property type="entry name" value="Benzoxazolinone_Detox_Enz"/>
</dbReference>
<dbReference type="Proteomes" id="UP000292262">
    <property type="component" value="Unassembled WGS sequence"/>
</dbReference>
<dbReference type="EMBL" id="SGXE01000006">
    <property type="protein sequence ID" value="RZS90640.1"/>
    <property type="molecule type" value="Genomic_DNA"/>
</dbReference>
<comment type="caution">
    <text evidence="2">The sequence shown here is derived from an EMBL/GenBank/DDBJ whole genome shotgun (WGS) entry which is preliminary data.</text>
</comment>
<proteinExistence type="predicted"/>
<dbReference type="PROSITE" id="PS51340">
    <property type="entry name" value="MOSC"/>
    <property type="match status" value="1"/>
</dbReference>
<evidence type="ECO:0000313" key="2">
    <source>
        <dbReference type="EMBL" id="RZS90640.1"/>
    </source>
</evidence>
<keyword evidence="3" id="KW-1185">Reference proteome</keyword>
<feature type="domain" description="MOSC" evidence="1">
    <location>
        <begin position="28"/>
        <end position="162"/>
    </location>
</feature>
<dbReference type="InterPro" id="IPR005302">
    <property type="entry name" value="MoCF_Sase_C"/>
</dbReference>
<dbReference type="PANTHER" id="PTHR30212:SF2">
    <property type="entry name" value="PROTEIN YIIM"/>
    <property type="match status" value="1"/>
</dbReference>